<evidence type="ECO:0000313" key="9">
    <source>
        <dbReference type="Proteomes" id="UP000028875"/>
    </source>
</evidence>
<comment type="subunit">
    <text evidence="5">Part of the 50S ribosomal subunit. Forms a cluster with proteins L3 and L19. In the 70S ribosome, L14 and L19 interact and together make contacts with the 16S rRNA in bridges B5 and B8.</text>
</comment>
<keyword evidence="4 5" id="KW-0687">Ribonucleoprotein</keyword>
<dbReference type="eggNOG" id="COG0093">
    <property type="taxonomic scope" value="Bacteria"/>
</dbReference>
<evidence type="ECO:0000313" key="8">
    <source>
        <dbReference type="EMBL" id="CDQ41411.1"/>
    </source>
</evidence>
<dbReference type="SUPFAM" id="SSF50193">
    <property type="entry name" value="Ribosomal protein L14"/>
    <property type="match status" value="1"/>
</dbReference>
<dbReference type="STRING" id="1462526.BN990_03781"/>
<comment type="function">
    <text evidence="5 7">Binds to 23S rRNA. Forms part of two intersubunit bridges in the 70S ribosome.</text>
</comment>
<dbReference type="FunFam" id="2.40.150.20:FF:000001">
    <property type="entry name" value="50S ribosomal protein L14"/>
    <property type="match status" value="1"/>
</dbReference>
<dbReference type="SMART" id="SM01374">
    <property type="entry name" value="Ribosomal_L14"/>
    <property type="match status" value="1"/>
</dbReference>
<accession>A0A024QHI7</accession>
<reference evidence="8 9" key="1">
    <citation type="submission" date="2014-03" db="EMBL/GenBank/DDBJ databases">
        <authorList>
            <person name="Urmite Genomes U."/>
        </authorList>
    </citation>
    <scope>NUCLEOTIDE SEQUENCE [LARGE SCALE GENOMIC DNA]</scope>
    <source>
        <strain evidence="8 9">Vm-5</strain>
    </source>
</reference>
<dbReference type="AlphaFoldDB" id="A0A024QHI7"/>
<dbReference type="GO" id="GO:0006412">
    <property type="term" value="P:translation"/>
    <property type="evidence" value="ECO:0007669"/>
    <property type="project" value="UniProtKB-UniRule"/>
</dbReference>
<dbReference type="Pfam" id="PF00238">
    <property type="entry name" value="Ribosomal_L14"/>
    <property type="match status" value="1"/>
</dbReference>
<dbReference type="PANTHER" id="PTHR11761">
    <property type="entry name" value="50S/60S RIBOSOMAL PROTEIN L14/L23"/>
    <property type="match status" value="1"/>
</dbReference>
<evidence type="ECO:0000256" key="6">
    <source>
        <dbReference type="RuleBase" id="RU003949"/>
    </source>
</evidence>
<name>A0A024QHI7_9BACI</name>
<dbReference type="GO" id="GO:0022625">
    <property type="term" value="C:cytosolic large ribosomal subunit"/>
    <property type="evidence" value="ECO:0007669"/>
    <property type="project" value="TreeGrafter"/>
</dbReference>
<evidence type="ECO:0000256" key="3">
    <source>
        <dbReference type="ARBA" id="ARBA00022980"/>
    </source>
</evidence>
<dbReference type="RefSeq" id="WP_021292701.1">
    <property type="nucleotide sequence ID" value="NZ_BNER01000012.1"/>
</dbReference>
<dbReference type="HAMAP" id="MF_01367">
    <property type="entry name" value="Ribosomal_uL14"/>
    <property type="match status" value="1"/>
</dbReference>
<dbReference type="PANTHER" id="PTHR11761:SF3">
    <property type="entry name" value="LARGE RIBOSOMAL SUBUNIT PROTEIN UL14M"/>
    <property type="match status" value="1"/>
</dbReference>
<keyword evidence="2 5" id="KW-0694">RNA-binding</keyword>
<protein>
    <recommendedName>
        <fullName evidence="5">Large ribosomal subunit protein uL14</fullName>
    </recommendedName>
</protein>
<dbReference type="OrthoDB" id="9806379at2"/>
<keyword evidence="3 5" id="KW-0689">Ribosomal protein</keyword>
<sequence length="122" mass="13190">MIQQETRLKVADNSGARELLTIKVLGGSGRKTANIGDVIVCTVKEATPGGVVKKGEVVKAVIVRSKSGARRKDGSYIRFDENAAVIVRDDKSPRGTRIFGPVARELREAKFMKIVSLAPEVL</sequence>
<gene>
    <name evidence="5 8" type="primary">rplN</name>
    <name evidence="8" type="ORF">BN990_03781</name>
</gene>
<comment type="caution">
    <text evidence="8">The sequence shown here is derived from an EMBL/GenBank/DDBJ whole genome shotgun (WGS) entry which is preliminary data.</text>
</comment>
<proteinExistence type="inferred from homology"/>
<keyword evidence="9" id="KW-1185">Reference proteome</keyword>
<evidence type="ECO:0000256" key="4">
    <source>
        <dbReference type="ARBA" id="ARBA00023274"/>
    </source>
</evidence>
<reference evidence="9" key="2">
    <citation type="submission" date="2014-05" db="EMBL/GenBank/DDBJ databases">
        <title>Draft genome sequence of Virgibacillus massiliensis Vm-5.</title>
        <authorList>
            <person name="Khelaifia S."/>
            <person name="Croce O."/>
            <person name="Lagier J.C."/>
            <person name="Raoult D."/>
        </authorList>
    </citation>
    <scope>NUCLEOTIDE SEQUENCE [LARGE SCALE GENOMIC DNA]</scope>
    <source>
        <strain evidence="9">Vm-5</strain>
    </source>
</reference>
<evidence type="ECO:0000256" key="1">
    <source>
        <dbReference type="ARBA" id="ARBA00022730"/>
    </source>
</evidence>
<dbReference type="Proteomes" id="UP000028875">
    <property type="component" value="Unassembled WGS sequence"/>
</dbReference>
<evidence type="ECO:0000256" key="2">
    <source>
        <dbReference type="ARBA" id="ARBA00022884"/>
    </source>
</evidence>
<dbReference type="InterPro" id="IPR036853">
    <property type="entry name" value="Ribosomal_uL14_sf"/>
</dbReference>
<dbReference type="InterPro" id="IPR000218">
    <property type="entry name" value="Ribosomal_uL14"/>
</dbReference>
<keyword evidence="1 5" id="KW-0699">rRNA-binding</keyword>
<dbReference type="InterPro" id="IPR005745">
    <property type="entry name" value="Ribosomal_uL14_bac-type"/>
</dbReference>
<evidence type="ECO:0000256" key="5">
    <source>
        <dbReference type="HAMAP-Rule" id="MF_01367"/>
    </source>
</evidence>
<dbReference type="PROSITE" id="PS00049">
    <property type="entry name" value="RIBOSOMAL_L14"/>
    <property type="match status" value="1"/>
</dbReference>
<dbReference type="NCBIfam" id="TIGR01067">
    <property type="entry name" value="rplN_bact"/>
    <property type="match status" value="1"/>
</dbReference>
<dbReference type="CDD" id="cd00337">
    <property type="entry name" value="Ribosomal_uL14"/>
    <property type="match status" value="1"/>
</dbReference>
<dbReference type="GO" id="GO:0070180">
    <property type="term" value="F:large ribosomal subunit rRNA binding"/>
    <property type="evidence" value="ECO:0007669"/>
    <property type="project" value="TreeGrafter"/>
</dbReference>
<evidence type="ECO:0000256" key="7">
    <source>
        <dbReference type="RuleBase" id="RU003950"/>
    </source>
</evidence>
<dbReference type="GO" id="GO:0003735">
    <property type="term" value="F:structural constituent of ribosome"/>
    <property type="evidence" value="ECO:0007669"/>
    <property type="project" value="InterPro"/>
</dbReference>
<dbReference type="Gene3D" id="2.40.150.20">
    <property type="entry name" value="Ribosomal protein L14"/>
    <property type="match status" value="1"/>
</dbReference>
<organism evidence="8 9">
    <name type="scientific">Virgibacillus massiliensis</name>
    <dbReference type="NCBI Taxonomy" id="1462526"/>
    <lineage>
        <taxon>Bacteria</taxon>
        <taxon>Bacillati</taxon>
        <taxon>Bacillota</taxon>
        <taxon>Bacilli</taxon>
        <taxon>Bacillales</taxon>
        <taxon>Bacillaceae</taxon>
        <taxon>Virgibacillus</taxon>
    </lineage>
</organism>
<dbReference type="EMBL" id="CCDP010000002">
    <property type="protein sequence ID" value="CDQ41411.1"/>
    <property type="molecule type" value="Genomic_DNA"/>
</dbReference>
<dbReference type="InterPro" id="IPR019972">
    <property type="entry name" value="Ribosomal_uL14_CS"/>
</dbReference>
<comment type="similarity">
    <text evidence="5 6">Belongs to the universal ribosomal protein uL14 family.</text>
</comment>